<dbReference type="RefSeq" id="WP_183621632.1">
    <property type="nucleotide sequence ID" value="NZ_JACIDX010000001.1"/>
</dbReference>
<accession>A0A7W6CD16</accession>
<sequence length="144" mass="14548">MALCLVSGAAQAGEIRIEGRGGVSWQGNGSTKGTAGAAIGYDTGISALGNGVFAGIEESVDRSAGGSGTRWATSARLGIKVLSLGALYGIAGYHYGSGPNATSIGGGYQQGLGPVYGKVEYRHYINEGAWRPGDTLTLGFGVKF</sequence>
<proteinExistence type="predicted"/>
<evidence type="ECO:0008006" key="3">
    <source>
        <dbReference type="Google" id="ProtNLM"/>
    </source>
</evidence>
<evidence type="ECO:0000313" key="2">
    <source>
        <dbReference type="Proteomes" id="UP000548867"/>
    </source>
</evidence>
<evidence type="ECO:0000313" key="1">
    <source>
        <dbReference type="EMBL" id="MBB3953175.1"/>
    </source>
</evidence>
<keyword evidence="2" id="KW-1185">Reference proteome</keyword>
<organism evidence="1 2">
    <name type="scientific">Novosphingobium sediminicola</name>
    <dbReference type="NCBI Taxonomy" id="563162"/>
    <lineage>
        <taxon>Bacteria</taxon>
        <taxon>Pseudomonadati</taxon>
        <taxon>Pseudomonadota</taxon>
        <taxon>Alphaproteobacteria</taxon>
        <taxon>Sphingomonadales</taxon>
        <taxon>Sphingomonadaceae</taxon>
        <taxon>Novosphingobium</taxon>
    </lineage>
</organism>
<gene>
    <name evidence="1" type="ORF">GGR38_000087</name>
</gene>
<dbReference type="AlphaFoldDB" id="A0A7W6CD16"/>
<comment type="caution">
    <text evidence="1">The sequence shown here is derived from an EMBL/GenBank/DDBJ whole genome shotgun (WGS) entry which is preliminary data.</text>
</comment>
<protein>
    <recommendedName>
        <fullName evidence="3">Outer membrane protein beta-barrel domain-containing protein</fullName>
    </recommendedName>
</protein>
<dbReference type="EMBL" id="JACIDX010000001">
    <property type="protein sequence ID" value="MBB3953175.1"/>
    <property type="molecule type" value="Genomic_DNA"/>
</dbReference>
<dbReference type="Proteomes" id="UP000548867">
    <property type="component" value="Unassembled WGS sequence"/>
</dbReference>
<name>A0A7W6CD16_9SPHN</name>
<reference evidence="1 2" key="1">
    <citation type="submission" date="2020-08" db="EMBL/GenBank/DDBJ databases">
        <title>Genomic Encyclopedia of Type Strains, Phase IV (KMG-IV): sequencing the most valuable type-strain genomes for metagenomic binning, comparative biology and taxonomic classification.</title>
        <authorList>
            <person name="Goeker M."/>
        </authorList>
    </citation>
    <scope>NUCLEOTIDE SEQUENCE [LARGE SCALE GENOMIC DNA]</scope>
    <source>
        <strain evidence="1 2">DSM 27057</strain>
    </source>
</reference>